<keyword evidence="3" id="KW-1185">Reference proteome</keyword>
<organism evidence="2 3">
    <name type="scientific">Morchella conica CCBAS932</name>
    <dbReference type="NCBI Taxonomy" id="1392247"/>
    <lineage>
        <taxon>Eukaryota</taxon>
        <taxon>Fungi</taxon>
        <taxon>Dikarya</taxon>
        <taxon>Ascomycota</taxon>
        <taxon>Pezizomycotina</taxon>
        <taxon>Pezizomycetes</taxon>
        <taxon>Pezizales</taxon>
        <taxon>Morchellaceae</taxon>
        <taxon>Morchella</taxon>
    </lineage>
</organism>
<gene>
    <name evidence="2" type="ORF">P167DRAFT_539862</name>
</gene>
<evidence type="ECO:0000313" key="2">
    <source>
        <dbReference type="EMBL" id="RPB07787.1"/>
    </source>
</evidence>
<keyword evidence="1" id="KW-0472">Membrane</keyword>
<dbReference type="EMBL" id="ML119175">
    <property type="protein sequence ID" value="RPB07787.1"/>
    <property type="molecule type" value="Genomic_DNA"/>
</dbReference>
<dbReference type="Proteomes" id="UP000277580">
    <property type="component" value="Unassembled WGS sequence"/>
</dbReference>
<reference evidence="2 3" key="1">
    <citation type="journal article" date="2018" name="Nat. Ecol. Evol.">
        <title>Pezizomycetes genomes reveal the molecular basis of ectomycorrhizal truffle lifestyle.</title>
        <authorList>
            <person name="Murat C."/>
            <person name="Payen T."/>
            <person name="Noel B."/>
            <person name="Kuo A."/>
            <person name="Morin E."/>
            <person name="Chen J."/>
            <person name="Kohler A."/>
            <person name="Krizsan K."/>
            <person name="Balestrini R."/>
            <person name="Da Silva C."/>
            <person name="Montanini B."/>
            <person name="Hainaut M."/>
            <person name="Levati E."/>
            <person name="Barry K.W."/>
            <person name="Belfiori B."/>
            <person name="Cichocki N."/>
            <person name="Clum A."/>
            <person name="Dockter R.B."/>
            <person name="Fauchery L."/>
            <person name="Guy J."/>
            <person name="Iotti M."/>
            <person name="Le Tacon F."/>
            <person name="Lindquist E.A."/>
            <person name="Lipzen A."/>
            <person name="Malagnac F."/>
            <person name="Mello A."/>
            <person name="Molinier V."/>
            <person name="Miyauchi S."/>
            <person name="Poulain J."/>
            <person name="Riccioni C."/>
            <person name="Rubini A."/>
            <person name="Sitrit Y."/>
            <person name="Splivallo R."/>
            <person name="Traeger S."/>
            <person name="Wang M."/>
            <person name="Zifcakova L."/>
            <person name="Wipf D."/>
            <person name="Zambonelli A."/>
            <person name="Paolocci F."/>
            <person name="Nowrousian M."/>
            <person name="Ottonello S."/>
            <person name="Baldrian P."/>
            <person name="Spatafora J.W."/>
            <person name="Henrissat B."/>
            <person name="Nagy L.G."/>
            <person name="Aury J.M."/>
            <person name="Wincker P."/>
            <person name="Grigoriev I.V."/>
            <person name="Bonfante P."/>
            <person name="Martin F.M."/>
        </authorList>
    </citation>
    <scope>NUCLEOTIDE SEQUENCE [LARGE SCALE GENOMIC DNA]</scope>
    <source>
        <strain evidence="2 3">CCBAS932</strain>
    </source>
</reference>
<dbReference type="AlphaFoldDB" id="A0A3N4KBA1"/>
<feature type="transmembrane region" description="Helical" evidence="1">
    <location>
        <begin position="50"/>
        <end position="66"/>
    </location>
</feature>
<name>A0A3N4KBA1_9PEZI</name>
<evidence type="ECO:0000256" key="1">
    <source>
        <dbReference type="SAM" id="Phobius"/>
    </source>
</evidence>
<keyword evidence="1" id="KW-0812">Transmembrane</keyword>
<evidence type="ECO:0000313" key="3">
    <source>
        <dbReference type="Proteomes" id="UP000277580"/>
    </source>
</evidence>
<protein>
    <submittedName>
        <fullName evidence="2">Uncharacterized protein</fullName>
    </submittedName>
</protein>
<proteinExistence type="predicted"/>
<sequence length="67" mass="8120">MYSQIYTCTVYVVFHKYSNIHIAPAATENNQKPDRWFAHLIMFHHSTPRYYLGSWLIVYYIIYWLGS</sequence>
<accession>A0A3N4KBA1</accession>
<dbReference type="InParanoid" id="A0A3N4KBA1"/>
<keyword evidence="1" id="KW-1133">Transmembrane helix</keyword>